<accession>A0A9P4II41</accession>
<dbReference type="InterPro" id="IPR010730">
    <property type="entry name" value="HET"/>
</dbReference>
<dbReference type="EMBL" id="ML978126">
    <property type="protein sequence ID" value="KAF2098611.1"/>
    <property type="molecule type" value="Genomic_DNA"/>
</dbReference>
<evidence type="ECO:0000259" key="1">
    <source>
        <dbReference type="Pfam" id="PF06985"/>
    </source>
</evidence>
<dbReference type="PANTHER" id="PTHR24148:SF80">
    <property type="entry name" value="HETEROKARYON INCOMPATIBILITY DOMAIN-CONTAINING PROTEIN"/>
    <property type="match status" value="1"/>
</dbReference>
<feature type="domain" description="Heterokaryon incompatibility" evidence="1">
    <location>
        <begin position="8"/>
        <end position="150"/>
    </location>
</feature>
<protein>
    <recommendedName>
        <fullName evidence="1">Heterokaryon incompatibility domain-containing protein</fullName>
    </recommendedName>
</protein>
<gene>
    <name evidence="2" type="ORF">NA57DRAFT_75849</name>
</gene>
<dbReference type="Proteomes" id="UP000799772">
    <property type="component" value="Unassembled WGS sequence"/>
</dbReference>
<evidence type="ECO:0000313" key="3">
    <source>
        <dbReference type="Proteomes" id="UP000799772"/>
    </source>
</evidence>
<reference evidence="2" key="1">
    <citation type="journal article" date="2020" name="Stud. Mycol.">
        <title>101 Dothideomycetes genomes: a test case for predicting lifestyles and emergence of pathogens.</title>
        <authorList>
            <person name="Haridas S."/>
            <person name="Albert R."/>
            <person name="Binder M."/>
            <person name="Bloem J."/>
            <person name="Labutti K."/>
            <person name="Salamov A."/>
            <person name="Andreopoulos B."/>
            <person name="Baker S."/>
            <person name="Barry K."/>
            <person name="Bills G."/>
            <person name="Bluhm B."/>
            <person name="Cannon C."/>
            <person name="Castanera R."/>
            <person name="Culley D."/>
            <person name="Daum C."/>
            <person name="Ezra D."/>
            <person name="Gonzalez J."/>
            <person name="Henrissat B."/>
            <person name="Kuo A."/>
            <person name="Liang C."/>
            <person name="Lipzen A."/>
            <person name="Lutzoni F."/>
            <person name="Magnuson J."/>
            <person name="Mondo S."/>
            <person name="Nolan M."/>
            <person name="Ohm R."/>
            <person name="Pangilinan J."/>
            <person name="Park H.-J."/>
            <person name="Ramirez L."/>
            <person name="Alfaro M."/>
            <person name="Sun H."/>
            <person name="Tritt A."/>
            <person name="Yoshinaga Y."/>
            <person name="Zwiers L.-H."/>
            <person name="Turgeon B."/>
            <person name="Goodwin S."/>
            <person name="Spatafora J."/>
            <person name="Crous P."/>
            <person name="Grigoriev I."/>
        </authorList>
    </citation>
    <scope>NUCLEOTIDE SEQUENCE</scope>
    <source>
        <strain evidence="2">CBS 133067</strain>
    </source>
</reference>
<dbReference type="Pfam" id="PF06985">
    <property type="entry name" value="HET"/>
    <property type="match status" value="1"/>
</dbReference>
<keyword evidence="3" id="KW-1185">Reference proteome</keyword>
<comment type="caution">
    <text evidence="2">The sequence shown here is derived from an EMBL/GenBank/DDBJ whole genome shotgun (WGS) entry which is preliminary data.</text>
</comment>
<dbReference type="AlphaFoldDB" id="A0A9P4II41"/>
<dbReference type="OrthoDB" id="2157530at2759"/>
<organism evidence="2 3">
    <name type="scientific">Rhizodiscina lignyota</name>
    <dbReference type="NCBI Taxonomy" id="1504668"/>
    <lineage>
        <taxon>Eukaryota</taxon>
        <taxon>Fungi</taxon>
        <taxon>Dikarya</taxon>
        <taxon>Ascomycota</taxon>
        <taxon>Pezizomycotina</taxon>
        <taxon>Dothideomycetes</taxon>
        <taxon>Pleosporomycetidae</taxon>
        <taxon>Aulographales</taxon>
        <taxon>Rhizodiscinaceae</taxon>
        <taxon>Rhizodiscina</taxon>
    </lineage>
</organism>
<dbReference type="InterPro" id="IPR052895">
    <property type="entry name" value="HetReg/Transcr_Mod"/>
</dbReference>
<sequence>MNLHHERYEAVSYAWGQPEFSKALFCDGSACMNITPPVDLFLRYLRKQYTKRALWIDSVSINQSDEKEKSIQVLNMGGIFCHSRKVHIWLGESSQHTSTFFMALEALERYGMDKSMKQYILNGSAHTAIVSETGRLLSVPWFERRWILQEVALGHDIIIHCGQLKMKWTIFGAGLNHIKDLSLDPQKRGVLG</sequence>
<dbReference type="PANTHER" id="PTHR24148">
    <property type="entry name" value="ANKYRIN REPEAT DOMAIN-CONTAINING PROTEIN 39 HOMOLOG-RELATED"/>
    <property type="match status" value="1"/>
</dbReference>
<name>A0A9P4II41_9PEZI</name>
<evidence type="ECO:0000313" key="2">
    <source>
        <dbReference type="EMBL" id="KAF2098611.1"/>
    </source>
</evidence>
<proteinExistence type="predicted"/>